<keyword evidence="2" id="KW-0560">Oxidoreductase</keyword>
<dbReference type="OrthoDB" id="256869at2"/>
<dbReference type="InterPro" id="IPR055170">
    <property type="entry name" value="GFO_IDH_MocA-like_dom"/>
</dbReference>
<evidence type="ECO:0000256" key="1">
    <source>
        <dbReference type="ARBA" id="ARBA00010928"/>
    </source>
</evidence>
<dbReference type="GO" id="GO:0005737">
    <property type="term" value="C:cytoplasm"/>
    <property type="evidence" value="ECO:0007669"/>
    <property type="project" value="TreeGrafter"/>
</dbReference>
<dbReference type="EMBL" id="WBJZ01000005">
    <property type="protein sequence ID" value="KAB1659654.1"/>
    <property type="molecule type" value="Genomic_DNA"/>
</dbReference>
<evidence type="ECO:0000256" key="2">
    <source>
        <dbReference type="ARBA" id="ARBA00023002"/>
    </source>
</evidence>
<keyword evidence="7" id="KW-1185">Reference proteome</keyword>
<evidence type="ECO:0000259" key="5">
    <source>
        <dbReference type="Pfam" id="PF22725"/>
    </source>
</evidence>
<comment type="caution">
    <text evidence="6">The sequence shown here is derived from an EMBL/GenBank/DDBJ whole genome shotgun (WGS) entry which is preliminary data.</text>
</comment>
<feature type="domain" description="Gfo/Idh/MocA-like oxidoreductase N-terminal" evidence="4">
    <location>
        <begin position="3"/>
        <end position="119"/>
    </location>
</feature>
<accession>A0A7J5C0H1</accession>
<evidence type="ECO:0000259" key="4">
    <source>
        <dbReference type="Pfam" id="PF01408"/>
    </source>
</evidence>
<sequence length="332" mass="35140">MQRFALIGAGFIGAVHARNLAADPGVDLRLVADLDPARADAVAAAHGARGTTDLDAVFDRDEIDAVLIASSTDTHASNLRRAAAAGIAALVEKPIDLDLDRAREVVREVEAADIPAMVDFNRRFDRDHAALRRIVADGGIGELQLLQLTSRGPELPPIDYLRVSGGQMRDQAVHFFDLARWIADEEVVEVHAMGSALADPRVAEVGDVDTSSTTLRLASGAIVQIDCLRCTGYGYDERIEAAGSAGLVESARMRSGGVTRFAGTRAEADGLHAGWFERVQPTYAAALRSFVEALETGSPVGATLRDGLAAQAIAEAATRSLASGRTEPVVHD</sequence>
<dbReference type="InterPro" id="IPR000683">
    <property type="entry name" value="Gfo/Idh/MocA-like_OxRdtase_N"/>
</dbReference>
<gene>
    <name evidence="6" type="ORF">F8O01_05190</name>
</gene>
<dbReference type="Proteomes" id="UP000467240">
    <property type="component" value="Unassembled WGS sequence"/>
</dbReference>
<dbReference type="GO" id="GO:0016491">
    <property type="term" value="F:oxidoreductase activity"/>
    <property type="evidence" value="ECO:0007669"/>
    <property type="project" value="UniProtKB-KW"/>
</dbReference>
<protein>
    <submittedName>
        <fullName evidence="6">Oxidoreductase</fullName>
    </submittedName>
</protein>
<dbReference type="GO" id="GO:0006740">
    <property type="term" value="P:NADPH regeneration"/>
    <property type="evidence" value="ECO:0007669"/>
    <property type="project" value="TreeGrafter"/>
</dbReference>
<dbReference type="Pfam" id="PF22725">
    <property type="entry name" value="GFO_IDH_MocA_C3"/>
    <property type="match status" value="1"/>
</dbReference>
<evidence type="ECO:0000256" key="3">
    <source>
        <dbReference type="ARBA" id="ARBA00023027"/>
    </source>
</evidence>
<dbReference type="Gene3D" id="3.40.50.720">
    <property type="entry name" value="NAD(P)-binding Rossmann-like Domain"/>
    <property type="match status" value="1"/>
</dbReference>
<proteinExistence type="inferred from homology"/>
<dbReference type="PANTHER" id="PTHR42840:SF3">
    <property type="entry name" value="BINDING ROSSMANN FOLD OXIDOREDUCTASE, PUTATIVE (AFU_ORTHOLOGUE AFUA_2G10240)-RELATED"/>
    <property type="match status" value="1"/>
</dbReference>
<dbReference type="InterPro" id="IPR036291">
    <property type="entry name" value="NAD(P)-bd_dom_sf"/>
</dbReference>
<keyword evidence="3" id="KW-0520">NAD</keyword>
<comment type="similarity">
    <text evidence="1">Belongs to the Gfo/Idh/MocA family.</text>
</comment>
<dbReference type="RefSeq" id="WP_158039818.1">
    <property type="nucleotide sequence ID" value="NZ_JACCFV010000001.1"/>
</dbReference>
<reference evidence="6 7" key="1">
    <citation type="submission" date="2019-09" db="EMBL/GenBank/DDBJ databases">
        <title>Phylogeny of genus Pseudoclavibacter and closely related genus.</title>
        <authorList>
            <person name="Li Y."/>
        </authorList>
    </citation>
    <scope>NUCLEOTIDE SEQUENCE [LARGE SCALE GENOMIC DNA]</scope>
    <source>
        <strain evidence="6 7">DSM 23821</strain>
    </source>
</reference>
<dbReference type="SUPFAM" id="SSF55347">
    <property type="entry name" value="Glyceraldehyde-3-phosphate dehydrogenase-like, C-terminal domain"/>
    <property type="match status" value="1"/>
</dbReference>
<evidence type="ECO:0000313" key="6">
    <source>
        <dbReference type="EMBL" id="KAB1659654.1"/>
    </source>
</evidence>
<name>A0A7J5C0H1_9MICO</name>
<evidence type="ECO:0000313" key="7">
    <source>
        <dbReference type="Proteomes" id="UP000467240"/>
    </source>
</evidence>
<dbReference type="GO" id="GO:0000166">
    <property type="term" value="F:nucleotide binding"/>
    <property type="evidence" value="ECO:0007669"/>
    <property type="project" value="InterPro"/>
</dbReference>
<organism evidence="6 7">
    <name type="scientific">Pseudoclavibacter chungangensis</name>
    <dbReference type="NCBI Taxonomy" id="587635"/>
    <lineage>
        <taxon>Bacteria</taxon>
        <taxon>Bacillati</taxon>
        <taxon>Actinomycetota</taxon>
        <taxon>Actinomycetes</taxon>
        <taxon>Micrococcales</taxon>
        <taxon>Microbacteriaceae</taxon>
        <taxon>Pseudoclavibacter</taxon>
    </lineage>
</organism>
<feature type="domain" description="GFO/IDH/MocA-like oxidoreductase" evidence="5">
    <location>
        <begin position="129"/>
        <end position="248"/>
    </location>
</feature>
<dbReference type="SUPFAM" id="SSF51735">
    <property type="entry name" value="NAD(P)-binding Rossmann-fold domains"/>
    <property type="match status" value="1"/>
</dbReference>
<dbReference type="Pfam" id="PF01408">
    <property type="entry name" value="GFO_IDH_MocA"/>
    <property type="match status" value="1"/>
</dbReference>
<dbReference type="PANTHER" id="PTHR42840">
    <property type="entry name" value="NAD(P)-BINDING ROSSMANN-FOLD SUPERFAMILY PROTEIN-RELATED"/>
    <property type="match status" value="1"/>
</dbReference>
<dbReference type="Gene3D" id="3.30.360.10">
    <property type="entry name" value="Dihydrodipicolinate Reductase, domain 2"/>
    <property type="match status" value="1"/>
</dbReference>
<dbReference type="AlphaFoldDB" id="A0A7J5C0H1"/>